<dbReference type="Pfam" id="PF13576">
    <property type="entry name" value="Pentapeptide_3"/>
    <property type="match status" value="1"/>
</dbReference>
<gene>
    <name evidence="3" type="ORF">BAY60_36095</name>
</gene>
<keyword evidence="3" id="KW-0614">Plasmid</keyword>
<feature type="transmembrane region" description="Helical" evidence="2">
    <location>
        <begin position="46"/>
        <end position="67"/>
    </location>
</feature>
<geneLocation type="plasmid" evidence="4">
    <name>ppmurdsm45305</name>
</geneLocation>
<dbReference type="Proteomes" id="UP000249915">
    <property type="component" value="Plasmid pPmurDSM45305"/>
</dbReference>
<evidence type="ECO:0000256" key="2">
    <source>
        <dbReference type="SAM" id="Phobius"/>
    </source>
</evidence>
<keyword evidence="2" id="KW-1133">Transmembrane helix</keyword>
<dbReference type="InterPro" id="IPR001646">
    <property type="entry name" value="5peptide_repeat"/>
</dbReference>
<keyword evidence="2" id="KW-0472">Membrane</keyword>
<evidence type="ECO:0000313" key="3">
    <source>
        <dbReference type="EMBL" id="PXY16614.1"/>
    </source>
</evidence>
<keyword evidence="2" id="KW-0812">Transmembrane</keyword>
<dbReference type="Gene3D" id="2.160.20.80">
    <property type="entry name" value="E3 ubiquitin-protein ligase SopA"/>
    <property type="match status" value="1"/>
</dbReference>
<dbReference type="EMBL" id="MASW01000024">
    <property type="protein sequence ID" value="PXY16614.1"/>
    <property type="molecule type" value="Genomic_DNA"/>
</dbReference>
<evidence type="ECO:0000256" key="1">
    <source>
        <dbReference type="SAM" id="MobiDB-lite"/>
    </source>
</evidence>
<feature type="transmembrane region" description="Helical" evidence="2">
    <location>
        <begin position="12"/>
        <end position="34"/>
    </location>
</feature>
<evidence type="ECO:0008006" key="5">
    <source>
        <dbReference type="Google" id="ProtNLM"/>
    </source>
</evidence>
<dbReference type="SUPFAM" id="SSF141571">
    <property type="entry name" value="Pentapeptide repeat-like"/>
    <property type="match status" value="1"/>
</dbReference>
<dbReference type="RefSeq" id="WP_112278860.1">
    <property type="nucleotide sequence ID" value="NZ_CM009984.1"/>
</dbReference>
<evidence type="ECO:0000313" key="4">
    <source>
        <dbReference type="Proteomes" id="UP000249915"/>
    </source>
</evidence>
<dbReference type="Pfam" id="PF00805">
    <property type="entry name" value="Pentapeptide"/>
    <property type="match status" value="1"/>
</dbReference>
<name>A0A2V4ADF3_9PSEU</name>
<dbReference type="AlphaFoldDB" id="A0A2V4ADF3"/>
<sequence>MSYTVLSPRAIWSAAAVILLLGIGVAVWLLLAYGRGDAQARNQLEAIKTAGTIVVGTGGAAALLLAARRQRTAEIALRQKEQDQADVARAYELQKQTAETSEADAVARRITEEYTKAVDQLGSNKAAVRLGGLYALERLAQNNVAQRQTIVNVLCAYLRMPYTPPRAVAQPRRLGVRRPLLHTSRRAAAARSVNPASPADRDATAAQEREVRLAAQRILTTRLRIPPSTAPDTAAAVPAAPLPVDHWADIDIDLTGATLINLVFDDCRLRNANFQRATFIGTAIFNGVQFTGNAVFNEVQFTSDAFFFETRFAGNAWFEEARFTREAVFLDPWFGRDPEFQGARFDRSVPMDVARFVRPDPPSGQT</sequence>
<protein>
    <recommendedName>
        <fullName evidence="5">Pentapeptide repeat protein</fullName>
    </recommendedName>
</protein>
<proteinExistence type="predicted"/>
<organism evidence="3 4">
    <name type="scientific">Prauserella muralis</name>
    <dbReference type="NCBI Taxonomy" id="588067"/>
    <lineage>
        <taxon>Bacteria</taxon>
        <taxon>Bacillati</taxon>
        <taxon>Actinomycetota</taxon>
        <taxon>Actinomycetes</taxon>
        <taxon>Pseudonocardiales</taxon>
        <taxon>Pseudonocardiaceae</taxon>
        <taxon>Prauserella</taxon>
    </lineage>
</organism>
<comment type="caution">
    <text evidence="3">The sequence shown here is derived from an EMBL/GenBank/DDBJ whole genome shotgun (WGS) entry which is preliminary data.</text>
</comment>
<reference evidence="3 4" key="1">
    <citation type="submission" date="2016-07" db="EMBL/GenBank/DDBJ databases">
        <title>Draft genome sequence of Prauserella muralis DSM 45305, isolated from a mould-covered wall in an indoor environment.</title>
        <authorList>
            <person name="Ruckert C."/>
            <person name="Albersmeier A."/>
            <person name="Jiang C.-L."/>
            <person name="Jiang Y."/>
            <person name="Kalinowski J."/>
            <person name="Schneider O."/>
            <person name="Winkler A."/>
            <person name="Zotchev S.B."/>
        </authorList>
    </citation>
    <scope>NUCLEOTIDE SEQUENCE [LARGE SCALE GENOMIC DNA]</scope>
    <source>
        <strain evidence="3 4">DSM 45305</strain>
        <plasmid evidence="4">ppmurdsm45305</plasmid>
    </source>
</reference>
<feature type="region of interest" description="Disordered" evidence="1">
    <location>
        <begin position="187"/>
        <end position="207"/>
    </location>
</feature>
<keyword evidence="4" id="KW-1185">Reference proteome</keyword>
<accession>A0A2V4ADF3</accession>